<gene>
    <name evidence="2" type="ORF">Plil01_001264600</name>
</gene>
<evidence type="ECO:0000313" key="3">
    <source>
        <dbReference type="Proteomes" id="UP001165083"/>
    </source>
</evidence>
<dbReference type="SUPFAM" id="SSF54160">
    <property type="entry name" value="Chromo domain-like"/>
    <property type="match status" value="1"/>
</dbReference>
<dbReference type="AlphaFoldDB" id="A0A9W6X3J8"/>
<dbReference type="Pfam" id="PF00385">
    <property type="entry name" value="Chromo"/>
    <property type="match status" value="1"/>
</dbReference>
<reference evidence="2" key="1">
    <citation type="submission" date="2023-04" db="EMBL/GenBank/DDBJ databases">
        <title>Phytophthora lilii NBRC 32176.</title>
        <authorList>
            <person name="Ichikawa N."/>
            <person name="Sato H."/>
            <person name="Tonouchi N."/>
        </authorList>
    </citation>
    <scope>NUCLEOTIDE SEQUENCE</scope>
    <source>
        <strain evidence="2">NBRC 32176</strain>
    </source>
</reference>
<comment type="caution">
    <text evidence="2">The sequence shown here is derived from an EMBL/GenBank/DDBJ whole genome shotgun (WGS) entry which is preliminary data.</text>
</comment>
<organism evidence="2 3">
    <name type="scientific">Phytophthora lilii</name>
    <dbReference type="NCBI Taxonomy" id="2077276"/>
    <lineage>
        <taxon>Eukaryota</taxon>
        <taxon>Sar</taxon>
        <taxon>Stramenopiles</taxon>
        <taxon>Oomycota</taxon>
        <taxon>Peronosporomycetes</taxon>
        <taxon>Peronosporales</taxon>
        <taxon>Peronosporaceae</taxon>
        <taxon>Phytophthora</taxon>
    </lineage>
</organism>
<proteinExistence type="predicted"/>
<name>A0A9W6X3J8_9STRA</name>
<dbReference type="InterPro" id="IPR016197">
    <property type="entry name" value="Chromo-like_dom_sf"/>
</dbReference>
<dbReference type="InterPro" id="IPR023780">
    <property type="entry name" value="Chromo_domain"/>
</dbReference>
<dbReference type="InterPro" id="IPR000953">
    <property type="entry name" value="Chromo/chromo_shadow_dom"/>
</dbReference>
<dbReference type="CDD" id="cd00024">
    <property type="entry name" value="CD_CSD"/>
    <property type="match status" value="1"/>
</dbReference>
<keyword evidence="3" id="KW-1185">Reference proteome</keyword>
<dbReference type="Proteomes" id="UP001165083">
    <property type="component" value="Unassembled WGS sequence"/>
</dbReference>
<accession>A0A9W6X3J8</accession>
<protein>
    <submittedName>
        <fullName evidence="2">Unnamed protein product</fullName>
    </submittedName>
</protein>
<evidence type="ECO:0000313" key="2">
    <source>
        <dbReference type="EMBL" id="GMF29743.1"/>
    </source>
</evidence>
<dbReference type="Gene3D" id="2.40.50.40">
    <property type="match status" value="1"/>
</dbReference>
<evidence type="ECO:0000259" key="1">
    <source>
        <dbReference type="PROSITE" id="PS50013"/>
    </source>
</evidence>
<dbReference type="EMBL" id="BSXW01000795">
    <property type="protein sequence ID" value="GMF29743.1"/>
    <property type="molecule type" value="Genomic_DNA"/>
</dbReference>
<dbReference type="PROSITE" id="PS50013">
    <property type="entry name" value="CHROMO_2"/>
    <property type="match status" value="1"/>
</dbReference>
<feature type="domain" description="Chromo" evidence="1">
    <location>
        <begin position="128"/>
        <end position="182"/>
    </location>
</feature>
<dbReference type="SMART" id="SM00298">
    <property type="entry name" value="CHROMO"/>
    <property type="match status" value="1"/>
</dbReference>
<dbReference type="OrthoDB" id="112058at2759"/>
<sequence>MRRWEKLYAIEPTCITKESRRTASRPVRKFGCILTKLKKATHGSSRTCGKGRSACWKWWIDTLQDWRPQALSIASSQLFMFISKLKLVRRFPDRSTLALTVDEGERLDFDEVLLPEDSWETELGEDEYEVERIADVRSGWRTRYGRVHREFLVYWKGYAEPSWVDEADLNCGALLQEFERKRVNRSRFGVMQSHEA</sequence>